<dbReference type="AlphaFoldDB" id="A0A0M0L009"/>
<proteinExistence type="predicted"/>
<reference evidence="8" key="1">
    <citation type="journal article" date="2015" name="PLoS Genet.">
        <title>Genome Sequence and Transcriptome Analyses of Chrysochromulina tobin: Metabolic Tools for Enhanced Algal Fitness in the Prominent Order Prymnesiales (Haptophyceae).</title>
        <authorList>
            <person name="Hovde B.T."/>
            <person name="Deodato C.R."/>
            <person name="Hunsperger H.M."/>
            <person name="Ryken S.A."/>
            <person name="Yost W."/>
            <person name="Jha R.K."/>
            <person name="Patterson J."/>
            <person name="Monnat R.J. Jr."/>
            <person name="Barlow S.B."/>
            <person name="Starkenburg S.R."/>
            <person name="Cattolico R.A."/>
        </authorList>
    </citation>
    <scope>NUCLEOTIDE SEQUENCE</scope>
    <source>
        <strain evidence="8">CCMP291</strain>
    </source>
</reference>
<dbReference type="InterPro" id="IPR007271">
    <property type="entry name" value="Nuc_sug_transpt"/>
</dbReference>
<feature type="transmembrane region" description="Helical" evidence="6">
    <location>
        <begin position="132"/>
        <end position="150"/>
    </location>
</feature>
<dbReference type="Proteomes" id="UP000037460">
    <property type="component" value="Unassembled WGS sequence"/>
</dbReference>
<dbReference type="GO" id="GO:0000139">
    <property type="term" value="C:Golgi membrane"/>
    <property type="evidence" value="ECO:0007669"/>
    <property type="project" value="InterPro"/>
</dbReference>
<evidence type="ECO:0000256" key="3">
    <source>
        <dbReference type="ARBA" id="ARBA00022989"/>
    </source>
</evidence>
<dbReference type="OrthoDB" id="408493at2759"/>
<dbReference type="Pfam" id="PF04142">
    <property type="entry name" value="Nuc_sug_transp"/>
    <property type="match status" value="1"/>
</dbReference>
<evidence type="ECO:0000256" key="4">
    <source>
        <dbReference type="ARBA" id="ARBA00023136"/>
    </source>
</evidence>
<feature type="transmembrane region" description="Helical" evidence="6">
    <location>
        <begin position="296"/>
        <end position="315"/>
    </location>
</feature>
<evidence type="ECO:0000313" key="8">
    <source>
        <dbReference type="Proteomes" id="UP000037460"/>
    </source>
</evidence>
<comment type="subcellular location">
    <subcellularLocation>
        <location evidence="1">Membrane</location>
        <topology evidence="1">Multi-pass membrane protein</topology>
    </subcellularLocation>
</comment>
<feature type="transmembrane region" description="Helical" evidence="6">
    <location>
        <begin position="372"/>
        <end position="390"/>
    </location>
</feature>
<evidence type="ECO:0000313" key="7">
    <source>
        <dbReference type="EMBL" id="KOO44202.1"/>
    </source>
</evidence>
<feature type="region of interest" description="Disordered" evidence="5">
    <location>
        <begin position="1"/>
        <end position="31"/>
    </location>
</feature>
<keyword evidence="4 6" id="KW-0472">Membrane</keyword>
<comment type="caution">
    <text evidence="7">The sequence shown here is derived from an EMBL/GenBank/DDBJ whole genome shotgun (WGS) entry which is preliminary data.</text>
</comment>
<keyword evidence="3 6" id="KW-1133">Transmembrane helix</keyword>
<dbReference type="SUPFAM" id="SSF103481">
    <property type="entry name" value="Multidrug resistance efflux transporter EmrE"/>
    <property type="match status" value="1"/>
</dbReference>
<dbReference type="PANTHER" id="PTHR10231">
    <property type="entry name" value="NUCLEOTIDE-SUGAR TRANSMEMBRANE TRANSPORTER"/>
    <property type="match status" value="1"/>
</dbReference>
<feature type="transmembrane region" description="Helical" evidence="6">
    <location>
        <begin position="322"/>
        <end position="342"/>
    </location>
</feature>
<evidence type="ECO:0000256" key="6">
    <source>
        <dbReference type="SAM" id="Phobius"/>
    </source>
</evidence>
<dbReference type="InterPro" id="IPR037185">
    <property type="entry name" value="EmrE-like"/>
</dbReference>
<dbReference type="NCBIfam" id="TIGR00803">
    <property type="entry name" value="nst"/>
    <property type="match status" value="1"/>
</dbReference>
<evidence type="ECO:0000256" key="1">
    <source>
        <dbReference type="ARBA" id="ARBA00004141"/>
    </source>
</evidence>
<gene>
    <name evidence="7" type="ORF">Ctob_014716</name>
</gene>
<protein>
    <submittedName>
        <fullName evidence="7">Udp-n-acetylglucosamine transporter</fullName>
    </submittedName>
</protein>
<dbReference type="EMBL" id="JWZX01000562">
    <property type="protein sequence ID" value="KOO44202.1"/>
    <property type="molecule type" value="Genomic_DNA"/>
</dbReference>
<feature type="transmembrane region" description="Helical" evidence="6">
    <location>
        <begin position="348"/>
        <end position="365"/>
    </location>
</feature>
<accession>A0A0M0L009</accession>
<feature type="transmembrane region" description="Helical" evidence="6">
    <location>
        <begin position="184"/>
        <end position="201"/>
    </location>
</feature>
<name>A0A0M0L009_9EUKA</name>
<evidence type="ECO:0000256" key="5">
    <source>
        <dbReference type="SAM" id="MobiDB-lite"/>
    </source>
</evidence>
<keyword evidence="8" id="KW-1185">Reference proteome</keyword>
<feature type="compositionally biased region" description="Basic and acidic residues" evidence="5">
    <location>
        <begin position="1"/>
        <end position="12"/>
    </location>
</feature>
<dbReference type="GO" id="GO:0015165">
    <property type="term" value="F:pyrimidine nucleotide-sugar transmembrane transporter activity"/>
    <property type="evidence" value="ECO:0007669"/>
    <property type="project" value="InterPro"/>
</dbReference>
<organism evidence="7 8">
    <name type="scientific">Chrysochromulina tobinii</name>
    <dbReference type="NCBI Taxonomy" id="1460289"/>
    <lineage>
        <taxon>Eukaryota</taxon>
        <taxon>Haptista</taxon>
        <taxon>Haptophyta</taxon>
        <taxon>Prymnesiophyceae</taxon>
        <taxon>Prymnesiales</taxon>
        <taxon>Chrysochromulinaceae</taxon>
        <taxon>Chrysochromulina</taxon>
    </lineage>
</organism>
<keyword evidence="2 6" id="KW-0812">Transmembrane</keyword>
<sequence length="391" mass="41565">MARSSDAEKAPLIDDEDLEAQPAGRTLPEPSLLPRVSRQTCIYIGVCALLALQNSSYTLLRRYGHGVLKEAASSQSILAVGEIMKAGFCMYMVLRSRPSRESRETGEDETRGEPPTSIGDVAKRLAFTSAPMAVPAFIFLAMNLLSFVSLHRISASAFTLIQQSKLIATAVLSRVVLGKELSQARWRALFTLLCAVLIICFETRPSAREAQKCTESPSSGGGGVAASAHGRELAASSSGAAAAEQASATLRAAEYVVGVSAVSLEAILSGFSNVYFERVLKSTSLSLWERNVQLAGYSLCIYVPMALMDHGSLLYGWSGLTWVVAFLGALGGILIGLVISYMDSITKNLALSVAIILTACVDYLCFDGPMTLNIIAAAAVIITSILQYSSG</sequence>
<evidence type="ECO:0000256" key="2">
    <source>
        <dbReference type="ARBA" id="ARBA00022692"/>
    </source>
</evidence>